<accession>A0A5B9Y563</accession>
<reference evidence="1 2" key="1">
    <citation type="submission" date="2019-08" db="EMBL/GenBank/DDBJ databases">
        <title>Complete genome sequence of Spiroplasma chinense CCH (DSM 19755).</title>
        <authorList>
            <person name="Shen H.-Y."/>
            <person name="Lin Y.-C."/>
            <person name="Chou L."/>
            <person name="Kuo C.-H."/>
        </authorList>
    </citation>
    <scope>NUCLEOTIDE SEQUENCE [LARGE SCALE GENOMIC DNA]</scope>
    <source>
        <strain evidence="1 2">CCH</strain>
    </source>
</reference>
<dbReference type="KEGG" id="schi:SCHIN_v1c07600"/>
<protein>
    <submittedName>
        <fullName evidence="1">Uncharacterized protein</fullName>
    </submittedName>
</protein>
<dbReference type="AlphaFoldDB" id="A0A5B9Y563"/>
<evidence type="ECO:0000313" key="1">
    <source>
        <dbReference type="EMBL" id="QEH61955.1"/>
    </source>
</evidence>
<gene>
    <name evidence="1" type="ORF">SCHIN_v1c07600</name>
</gene>
<sequence>MKELISIKSAKELDSFKNCKYLLLFKRYFAIPGTGDTYPFIPRVAPYLKKVIPIDEKEFYNPITKRLANAILLDLEESYKILESKSFNYHLENYGISFTFFAIVNEEDLLEFDANIVYEKKEEKKLALEEKWKQAQRVLNGNKNDLDSLNELCYHFALKLLNTNILVDKPKITSYKKLFSISKIALIRSILYAFAANKKTIKILNLDFLKKDNLKVWFDNLSDYLEDKFIDNTDFLSINDCSEILENKKFKLLYFNLDEILLDEEFINLTKELYKTFSSKTKTLQRYVERNYGYEDGEFILPKEEYKLPSKSNFTSKSNYLNARFSDFAKGLGYELKKYLDENF</sequence>
<dbReference type="Proteomes" id="UP000323144">
    <property type="component" value="Chromosome"/>
</dbReference>
<keyword evidence="2" id="KW-1185">Reference proteome</keyword>
<name>A0A5B9Y563_9MOLU</name>
<organism evidence="1 2">
    <name type="scientific">Spiroplasma chinense</name>
    <dbReference type="NCBI Taxonomy" id="216932"/>
    <lineage>
        <taxon>Bacteria</taxon>
        <taxon>Bacillati</taxon>
        <taxon>Mycoplasmatota</taxon>
        <taxon>Mollicutes</taxon>
        <taxon>Entomoplasmatales</taxon>
        <taxon>Spiroplasmataceae</taxon>
        <taxon>Spiroplasma</taxon>
    </lineage>
</organism>
<evidence type="ECO:0000313" key="2">
    <source>
        <dbReference type="Proteomes" id="UP000323144"/>
    </source>
</evidence>
<proteinExistence type="predicted"/>
<dbReference type="RefSeq" id="WP_166508331.1">
    <property type="nucleotide sequence ID" value="NZ_CP043026.1"/>
</dbReference>
<dbReference type="EMBL" id="CP043026">
    <property type="protein sequence ID" value="QEH61955.1"/>
    <property type="molecule type" value="Genomic_DNA"/>
</dbReference>